<keyword evidence="1" id="KW-0732">Signal</keyword>
<accession>A0ABP4CGA9</accession>
<dbReference type="SUPFAM" id="SSF50494">
    <property type="entry name" value="Trypsin-like serine proteases"/>
    <property type="match status" value="1"/>
</dbReference>
<dbReference type="RefSeq" id="WP_344245619.1">
    <property type="nucleotide sequence ID" value="NZ_BAAAHH010000039.1"/>
</dbReference>
<name>A0ABP4CGA9_9ACTN</name>
<evidence type="ECO:0000313" key="2">
    <source>
        <dbReference type="EMBL" id="GAA0965665.1"/>
    </source>
</evidence>
<keyword evidence="3" id="KW-1185">Reference proteome</keyword>
<dbReference type="Proteomes" id="UP001500665">
    <property type="component" value="Unassembled WGS sequence"/>
</dbReference>
<proteinExistence type="predicted"/>
<dbReference type="EMBL" id="BAAAHH010000039">
    <property type="protein sequence ID" value="GAA0965665.1"/>
    <property type="molecule type" value="Genomic_DNA"/>
</dbReference>
<sequence length="325" mass="34616">MLHVRRSVVALLACAALAATAGTSAAQAAPRSEDALTASVTRNTNAADRQRILDYWTPERRRNARVPVLTRNASGTVTRTLRSQEDAADPPGGNIQLPDSPIAGKLFYFNPESGEDETCSGTVVDAPSESLVMTAAHCLKAGGENGTANGAWYEDIVFVPGYGSGGLENAFVWYYMKVAQRWSTWSDTARDVGSVVVEKLNGSTLEAHTGNGATFVWNQGVNTPRTIVTQAYPQNVSNGQFQVSCQATTENAQPQWDHVGIAVPGCWLNQGASGSGWILDWGTGSKKILGLTSSLDISDGSNYSPYFDSNTNVQYTTASTVMPPA</sequence>
<protein>
    <submittedName>
        <fullName evidence="2">Peptidase</fullName>
    </submittedName>
</protein>
<dbReference type="InterPro" id="IPR043504">
    <property type="entry name" value="Peptidase_S1_PA_chymotrypsin"/>
</dbReference>
<evidence type="ECO:0000256" key="1">
    <source>
        <dbReference type="SAM" id="SignalP"/>
    </source>
</evidence>
<dbReference type="InterPro" id="IPR006311">
    <property type="entry name" value="TAT_signal"/>
</dbReference>
<gene>
    <name evidence="2" type="ORF">GCM10009550_66370</name>
</gene>
<feature type="chain" id="PRO_5047004322" evidence="1">
    <location>
        <begin position="22"/>
        <end position="325"/>
    </location>
</feature>
<organism evidence="2 3">
    <name type="scientific">Actinocorallia libanotica</name>
    <dbReference type="NCBI Taxonomy" id="46162"/>
    <lineage>
        <taxon>Bacteria</taxon>
        <taxon>Bacillati</taxon>
        <taxon>Actinomycetota</taxon>
        <taxon>Actinomycetes</taxon>
        <taxon>Streptosporangiales</taxon>
        <taxon>Thermomonosporaceae</taxon>
        <taxon>Actinocorallia</taxon>
    </lineage>
</organism>
<dbReference type="InterPro" id="IPR009003">
    <property type="entry name" value="Peptidase_S1_PA"/>
</dbReference>
<dbReference type="PROSITE" id="PS51318">
    <property type="entry name" value="TAT"/>
    <property type="match status" value="1"/>
</dbReference>
<evidence type="ECO:0000313" key="3">
    <source>
        <dbReference type="Proteomes" id="UP001500665"/>
    </source>
</evidence>
<reference evidence="3" key="1">
    <citation type="journal article" date="2019" name="Int. J. Syst. Evol. Microbiol.">
        <title>The Global Catalogue of Microorganisms (GCM) 10K type strain sequencing project: providing services to taxonomists for standard genome sequencing and annotation.</title>
        <authorList>
            <consortium name="The Broad Institute Genomics Platform"/>
            <consortium name="The Broad Institute Genome Sequencing Center for Infectious Disease"/>
            <person name="Wu L."/>
            <person name="Ma J."/>
        </authorList>
    </citation>
    <scope>NUCLEOTIDE SEQUENCE [LARGE SCALE GENOMIC DNA]</scope>
    <source>
        <strain evidence="3">JCM 10696</strain>
    </source>
</reference>
<comment type="caution">
    <text evidence="2">The sequence shown here is derived from an EMBL/GenBank/DDBJ whole genome shotgun (WGS) entry which is preliminary data.</text>
</comment>
<feature type="signal peptide" evidence="1">
    <location>
        <begin position="1"/>
        <end position="21"/>
    </location>
</feature>
<dbReference type="Gene3D" id="2.40.10.10">
    <property type="entry name" value="Trypsin-like serine proteases"/>
    <property type="match status" value="2"/>
</dbReference>